<gene>
    <name evidence="1" type="ORF">TSAR_010324</name>
</gene>
<sequence>MDTETKLITNDPVTCVRYCHNRFIKIMNLLKKSDGLFKEHFVIDSFLRVEFQTRGSVHIHALLYCNNTPIYDENDSDSEQKLIDFIDKLITCRKKTMILKPLNEDEVTGNEHVHMNKIKDLMNTYFNSNTDVIFQAMLQNLSMTEFEYINAIRILDAYVAAFYMVNYVTKIEAGLSKLLREASEDIENGNLDLKQKLRKIANVFINRNVLTAQEAVHHTLSLLLSISSRNVVYINTVPSNQRSRMLKKPKELKLLAKNSKDIQKVYTKCNEDDDNKDNNNENIDVDIKERKKRKIIRYYGYKIETDPINYFREHVLLFLPFTNEESEIEKANCEKLFYDNFSTIEKNKSEYCII</sequence>
<comment type="caution">
    <text evidence="1">The sequence shown here is derived from an EMBL/GenBank/DDBJ whole genome shotgun (WGS) entry which is preliminary data.</text>
</comment>
<organism evidence="1 2">
    <name type="scientific">Trichomalopsis sarcophagae</name>
    <dbReference type="NCBI Taxonomy" id="543379"/>
    <lineage>
        <taxon>Eukaryota</taxon>
        <taxon>Metazoa</taxon>
        <taxon>Ecdysozoa</taxon>
        <taxon>Arthropoda</taxon>
        <taxon>Hexapoda</taxon>
        <taxon>Insecta</taxon>
        <taxon>Pterygota</taxon>
        <taxon>Neoptera</taxon>
        <taxon>Endopterygota</taxon>
        <taxon>Hymenoptera</taxon>
        <taxon>Apocrita</taxon>
        <taxon>Proctotrupomorpha</taxon>
        <taxon>Chalcidoidea</taxon>
        <taxon>Pteromalidae</taxon>
        <taxon>Pteromalinae</taxon>
        <taxon>Trichomalopsis</taxon>
    </lineage>
</organism>
<accession>A0A232EKU7</accession>
<keyword evidence="2" id="KW-1185">Reference proteome</keyword>
<evidence type="ECO:0000313" key="2">
    <source>
        <dbReference type="Proteomes" id="UP000215335"/>
    </source>
</evidence>
<reference evidence="1 2" key="1">
    <citation type="journal article" date="2017" name="Curr. Biol.">
        <title>The Evolution of Venom by Co-option of Single-Copy Genes.</title>
        <authorList>
            <person name="Martinson E.O."/>
            <person name="Mrinalini"/>
            <person name="Kelkar Y.D."/>
            <person name="Chang C.H."/>
            <person name="Werren J.H."/>
        </authorList>
    </citation>
    <scope>NUCLEOTIDE SEQUENCE [LARGE SCALE GENOMIC DNA]</scope>
    <source>
        <strain evidence="1 2">Alberta</strain>
        <tissue evidence="1">Whole body</tissue>
    </source>
</reference>
<dbReference type="OrthoDB" id="7548289at2759"/>
<dbReference type="InterPro" id="IPR051055">
    <property type="entry name" value="PIF1_helicase"/>
</dbReference>
<evidence type="ECO:0000313" key="1">
    <source>
        <dbReference type="EMBL" id="OXU18989.1"/>
    </source>
</evidence>
<dbReference type="AlphaFoldDB" id="A0A232EKU7"/>
<proteinExistence type="predicted"/>
<dbReference type="EMBL" id="NNAY01003699">
    <property type="protein sequence ID" value="OXU18989.1"/>
    <property type="molecule type" value="Genomic_DNA"/>
</dbReference>
<protein>
    <recommendedName>
        <fullName evidence="3">Helitron helicase-like domain-containing protein</fullName>
    </recommendedName>
</protein>
<evidence type="ECO:0008006" key="3">
    <source>
        <dbReference type="Google" id="ProtNLM"/>
    </source>
</evidence>
<dbReference type="PANTHER" id="PTHR47642:SF5">
    <property type="entry name" value="ATP-DEPENDENT DNA HELICASE"/>
    <property type="match status" value="1"/>
</dbReference>
<dbReference type="Proteomes" id="UP000215335">
    <property type="component" value="Unassembled WGS sequence"/>
</dbReference>
<dbReference type="STRING" id="543379.A0A232EKU7"/>
<name>A0A232EKU7_9HYME</name>
<dbReference type="PANTHER" id="PTHR47642">
    <property type="entry name" value="ATP-DEPENDENT DNA HELICASE"/>
    <property type="match status" value="1"/>
</dbReference>